<dbReference type="EMBL" id="CP071517">
    <property type="protein sequence ID" value="QSX76789.1"/>
    <property type="molecule type" value="Genomic_DNA"/>
</dbReference>
<keyword evidence="4 7" id="KW-0133">Cell shape</keyword>
<keyword evidence="8" id="KW-0732">Signal</keyword>
<dbReference type="SUPFAM" id="SSF47090">
    <property type="entry name" value="PGBD-like"/>
    <property type="match status" value="1"/>
</dbReference>
<sequence>MKSILRSAVLSALILPAFSFAQSVTSGAPVLLRALEPSPIQGDPKDDANAPAWLRVQILLDRMQFGPGEIDARWGSNTERAIAAFQRSRDLETSGALDEATWQALNTDASPVLVEYRLTAEDVAGPYSAMPDDMMAKAALSRLGFASLVEALGERFHSSPALLKALNPNADLTREGTALWVPDVQATEPAKAASVVVDKSDASVMLRDDQGRVYARYPASTGSEHDPLPIGNWTIKGVARDPHFQYNPKLFWDAEPGHKGARIAPGPNNPVGVVWVDLSKDHYGIHGTPEPGMVGKTESHGCIRMTNWNAAALANAVAPGTPTLLQQ</sequence>
<evidence type="ECO:0000259" key="9">
    <source>
        <dbReference type="PROSITE" id="PS52029"/>
    </source>
</evidence>
<dbReference type="InterPro" id="IPR005490">
    <property type="entry name" value="LD_TPept_cat_dom"/>
</dbReference>
<dbReference type="InterPro" id="IPR002477">
    <property type="entry name" value="Peptidoglycan-bd-like"/>
</dbReference>
<organism evidence="10 11">
    <name type="scientific">Lysobacter arenosi</name>
    <dbReference type="NCBI Taxonomy" id="2795387"/>
    <lineage>
        <taxon>Bacteria</taxon>
        <taxon>Pseudomonadati</taxon>
        <taxon>Pseudomonadota</taxon>
        <taxon>Gammaproteobacteria</taxon>
        <taxon>Lysobacterales</taxon>
        <taxon>Lysobacteraceae</taxon>
        <taxon>Lysobacter</taxon>
    </lineage>
</organism>
<evidence type="ECO:0000313" key="10">
    <source>
        <dbReference type="EMBL" id="QSX76789.1"/>
    </source>
</evidence>
<evidence type="ECO:0000256" key="1">
    <source>
        <dbReference type="ARBA" id="ARBA00004752"/>
    </source>
</evidence>
<evidence type="ECO:0000256" key="4">
    <source>
        <dbReference type="ARBA" id="ARBA00022960"/>
    </source>
</evidence>
<keyword evidence="11" id="KW-1185">Reference proteome</keyword>
<dbReference type="PANTHER" id="PTHR30582">
    <property type="entry name" value="L,D-TRANSPEPTIDASE"/>
    <property type="match status" value="1"/>
</dbReference>
<accession>A0ABX7RH88</accession>
<keyword evidence="3" id="KW-0808">Transferase</keyword>
<evidence type="ECO:0000313" key="11">
    <source>
        <dbReference type="Proteomes" id="UP000663400"/>
    </source>
</evidence>
<dbReference type="InterPro" id="IPR036366">
    <property type="entry name" value="PGBDSf"/>
</dbReference>
<dbReference type="SUPFAM" id="SSF141523">
    <property type="entry name" value="L,D-transpeptidase catalytic domain-like"/>
    <property type="match status" value="1"/>
</dbReference>
<keyword evidence="5 7" id="KW-0573">Peptidoglycan synthesis</keyword>
<dbReference type="InterPro" id="IPR036365">
    <property type="entry name" value="PGBD-like_sf"/>
</dbReference>
<dbReference type="Pfam" id="PF03734">
    <property type="entry name" value="YkuD"/>
    <property type="match status" value="1"/>
</dbReference>
<feature type="domain" description="L,D-TPase catalytic" evidence="9">
    <location>
        <begin position="193"/>
        <end position="326"/>
    </location>
</feature>
<evidence type="ECO:0000256" key="8">
    <source>
        <dbReference type="SAM" id="SignalP"/>
    </source>
</evidence>
<dbReference type="Pfam" id="PF01471">
    <property type="entry name" value="PG_binding_1"/>
    <property type="match status" value="1"/>
</dbReference>
<feature type="active site" description="Nucleophile" evidence="7">
    <location>
        <position position="302"/>
    </location>
</feature>
<dbReference type="PANTHER" id="PTHR30582:SF30">
    <property type="entry name" value="BLR4375 PROTEIN"/>
    <property type="match status" value="1"/>
</dbReference>
<dbReference type="Gene3D" id="2.40.440.10">
    <property type="entry name" value="L,D-transpeptidase catalytic domain-like"/>
    <property type="match status" value="1"/>
</dbReference>
<evidence type="ECO:0000256" key="3">
    <source>
        <dbReference type="ARBA" id="ARBA00022679"/>
    </source>
</evidence>
<protein>
    <submittedName>
        <fullName evidence="10">Murein L,D-transpeptidase</fullName>
    </submittedName>
</protein>
<feature type="signal peptide" evidence="8">
    <location>
        <begin position="1"/>
        <end position="21"/>
    </location>
</feature>
<dbReference type="Proteomes" id="UP000663400">
    <property type="component" value="Chromosome"/>
</dbReference>
<dbReference type="PROSITE" id="PS52029">
    <property type="entry name" value="LD_TPASE"/>
    <property type="match status" value="1"/>
</dbReference>
<feature type="chain" id="PRO_5046562922" evidence="8">
    <location>
        <begin position="22"/>
        <end position="327"/>
    </location>
</feature>
<reference evidence="10 11" key="1">
    <citation type="submission" date="2021-02" db="EMBL/GenBank/DDBJ databases">
        <title>Lysobacter arenosi sp. nov., isolated from soil of gangwondo yeongwol, south Korea.</title>
        <authorList>
            <person name="Kim K.R."/>
            <person name="Kim K.H."/>
            <person name="Jeon C.O."/>
        </authorList>
    </citation>
    <scope>NUCLEOTIDE SEQUENCE [LARGE SCALE GENOMIC DNA]</scope>
    <source>
        <strain evidence="10 11">R7</strain>
    </source>
</reference>
<dbReference type="InterPro" id="IPR050979">
    <property type="entry name" value="LD-transpeptidase"/>
</dbReference>
<comment type="similarity">
    <text evidence="2">Belongs to the YkuD family.</text>
</comment>
<evidence type="ECO:0000256" key="2">
    <source>
        <dbReference type="ARBA" id="ARBA00005992"/>
    </source>
</evidence>
<dbReference type="CDD" id="cd16913">
    <property type="entry name" value="YkuD_like"/>
    <property type="match status" value="1"/>
</dbReference>
<proteinExistence type="inferred from homology"/>
<feature type="active site" description="Proton donor/acceptor" evidence="7">
    <location>
        <position position="286"/>
    </location>
</feature>
<evidence type="ECO:0000256" key="5">
    <source>
        <dbReference type="ARBA" id="ARBA00022984"/>
    </source>
</evidence>
<evidence type="ECO:0000256" key="6">
    <source>
        <dbReference type="ARBA" id="ARBA00023316"/>
    </source>
</evidence>
<dbReference type="Gene3D" id="1.10.101.10">
    <property type="entry name" value="PGBD-like superfamily/PGBD"/>
    <property type="match status" value="1"/>
</dbReference>
<dbReference type="InterPro" id="IPR038063">
    <property type="entry name" value="Transpep_catalytic_dom"/>
</dbReference>
<comment type="pathway">
    <text evidence="1 7">Cell wall biogenesis; peptidoglycan biosynthesis.</text>
</comment>
<gene>
    <name evidence="10" type="ORF">HIV01_011385</name>
</gene>
<keyword evidence="6 7" id="KW-0961">Cell wall biogenesis/degradation</keyword>
<evidence type="ECO:0000256" key="7">
    <source>
        <dbReference type="PROSITE-ProRule" id="PRU01373"/>
    </source>
</evidence>
<name>A0ABX7RH88_9GAMM</name>